<reference evidence="2" key="2">
    <citation type="submission" date="2018-05" db="EMBL/GenBank/DDBJ databases">
        <title>OmerRS3 (Oryza meridionalis Reference Sequence Version 3).</title>
        <authorList>
            <person name="Zhang J."/>
            <person name="Kudrna D."/>
            <person name="Lee S."/>
            <person name="Talag J."/>
            <person name="Welchert J."/>
            <person name="Wing R.A."/>
        </authorList>
    </citation>
    <scope>NUCLEOTIDE SEQUENCE [LARGE SCALE GENOMIC DNA]</scope>
    <source>
        <strain evidence="2">cv. OR44</strain>
    </source>
</reference>
<dbReference type="Gramene" id="OMERI06G26600.1">
    <property type="protein sequence ID" value="OMERI06G26600.1"/>
    <property type="gene ID" value="OMERI06G26600"/>
</dbReference>
<name>A0A0E0E5Z9_9ORYZ</name>
<dbReference type="Proteomes" id="UP000008021">
    <property type="component" value="Chromosome 6"/>
</dbReference>
<accession>A0A0E0E5Z9</accession>
<evidence type="ECO:0000256" key="1">
    <source>
        <dbReference type="SAM" id="MobiDB-lite"/>
    </source>
</evidence>
<feature type="region of interest" description="Disordered" evidence="1">
    <location>
        <begin position="1"/>
        <end position="48"/>
    </location>
</feature>
<reference evidence="2" key="1">
    <citation type="submission" date="2015-04" db="UniProtKB">
        <authorList>
            <consortium name="EnsemblPlants"/>
        </authorList>
    </citation>
    <scope>IDENTIFICATION</scope>
</reference>
<evidence type="ECO:0000313" key="3">
    <source>
        <dbReference type="Proteomes" id="UP000008021"/>
    </source>
</evidence>
<keyword evidence="3" id="KW-1185">Reference proteome</keyword>
<protein>
    <submittedName>
        <fullName evidence="2">Uncharacterized protein</fullName>
    </submittedName>
</protein>
<organism evidence="2">
    <name type="scientific">Oryza meridionalis</name>
    <dbReference type="NCBI Taxonomy" id="40149"/>
    <lineage>
        <taxon>Eukaryota</taxon>
        <taxon>Viridiplantae</taxon>
        <taxon>Streptophyta</taxon>
        <taxon>Embryophyta</taxon>
        <taxon>Tracheophyta</taxon>
        <taxon>Spermatophyta</taxon>
        <taxon>Magnoliopsida</taxon>
        <taxon>Liliopsida</taxon>
        <taxon>Poales</taxon>
        <taxon>Poaceae</taxon>
        <taxon>BOP clade</taxon>
        <taxon>Oryzoideae</taxon>
        <taxon>Oryzeae</taxon>
        <taxon>Oryzinae</taxon>
        <taxon>Oryza</taxon>
    </lineage>
</organism>
<dbReference type="HOGENOM" id="CLU_2889642_0_0_1"/>
<proteinExistence type="predicted"/>
<sequence>MFVPDPPTRAAAPTPATLAATASTPRSSSTTVQASSSTAGDVPSIGHHKRSLIKPLAAEYFTCFAGV</sequence>
<dbReference type="AlphaFoldDB" id="A0A0E0E5Z9"/>
<dbReference type="EnsemblPlants" id="OMERI06G26600.1">
    <property type="protein sequence ID" value="OMERI06G26600.1"/>
    <property type="gene ID" value="OMERI06G26600"/>
</dbReference>
<feature type="compositionally biased region" description="Low complexity" evidence="1">
    <location>
        <begin position="8"/>
        <end position="39"/>
    </location>
</feature>
<evidence type="ECO:0000313" key="2">
    <source>
        <dbReference type="EnsemblPlants" id="OMERI06G26600.1"/>
    </source>
</evidence>